<keyword evidence="1" id="KW-0812">Transmembrane</keyword>
<accession>A0A1W1CB89</accession>
<dbReference type="EMBL" id="FPHM01000077">
    <property type="protein sequence ID" value="SFV63108.1"/>
    <property type="molecule type" value="Genomic_DNA"/>
</dbReference>
<organism evidence="2">
    <name type="scientific">hydrothermal vent metagenome</name>
    <dbReference type="NCBI Taxonomy" id="652676"/>
    <lineage>
        <taxon>unclassified sequences</taxon>
        <taxon>metagenomes</taxon>
        <taxon>ecological metagenomes</taxon>
    </lineage>
</organism>
<feature type="transmembrane region" description="Helical" evidence="1">
    <location>
        <begin position="7"/>
        <end position="28"/>
    </location>
</feature>
<feature type="transmembrane region" description="Helical" evidence="1">
    <location>
        <begin position="78"/>
        <end position="99"/>
    </location>
</feature>
<feature type="transmembrane region" description="Helical" evidence="1">
    <location>
        <begin position="288"/>
        <end position="305"/>
    </location>
</feature>
<feature type="transmembrane region" description="Helical" evidence="1">
    <location>
        <begin position="222"/>
        <end position="241"/>
    </location>
</feature>
<keyword evidence="1" id="KW-1133">Transmembrane helix</keyword>
<gene>
    <name evidence="2" type="ORF">MNB_SV-13-1738</name>
</gene>
<feature type="transmembrane region" description="Helical" evidence="1">
    <location>
        <begin position="111"/>
        <end position="133"/>
    </location>
</feature>
<proteinExistence type="predicted"/>
<reference evidence="2" key="1">
    <citation type="submission" date="2016-10" db="EMBL/GenBank/DDBJ databases">
        <authorList>
            <person name="de Groot N.N."/>
        </authorList>
    </citation>
    <scope>NUCLEOTIDE SEQUENCE</scope>
</reference>
<evidence type="ECO:0000256" key="1">
    <source>
        <dbReference type="SAM" id="Phobius"/>
    </source>
</evidence>
<feature type="transmembrane region" description="Helical" evidence="1">
    <location>
        <begin position="354"/>
        <end position="373"/>
    </location>
</feature>
<name>A0A1W1CB89_9ZZZZ</name>
<feature type="transmembrane region" description="Helical" evidence="1">
    <location>
        <begin position="173"/>
        <end position="191"/>
    </location>
</feature>
<evidence type="ECO:0000313" key="2">
    <source>
        <dbReference type="EMBL" id="SFV63108.1"/>
    </source>
</evidence>
<feature type="transmembrane region" description="Helical" evidence="1">
    <location>
        <begin position="317"/>
        <end position="334"/>
    </location>
</feature>
<sequence length="518" mass="61855">MIIKNTPFYLLFILTLSSVFFTHPFMVYPFDVYTHLDWIHIQNTTESSPIRQTWHSIWSSIFHFLDIGNTEILLRASIIHYTQSIIIFVLLFTSSLLIIKNVFKNLEKQMLYILAYWVTILWFSILSTSSVGYHQVWIIWYSVNYQITLPLTLLLLAIIVSLIFESMSLKKRIIYILLSITLSLLVLALHAMEYIYFLLYISVLFIIHLDKIWYFSKKRPSLSFSLFIAIGLAFSFLIITVKSYSYRTSPLLEYLNYEKFPLLFTEISTRGERVLAHYNKASSTINELMILSLCIIIIFFLIMLYRNYKHYPKLLNQRLMLFIFMASLFIFIPLNKYTAGLASLITYDTVSYRFYYSTLLYLILPLFIYYILAIYKIQKILFLNIIIIVVLLSTLFYSKTFSTHQNYYKNIRSIYHIFQKEKMQFNLNSKEIQKIGEILKNDMLNQKTSKPYYYYARDDISFVIKFIYRKPVFYHAKGSKNYQKSYEQDKEITHQAILFQTPKSFPSYKRFIQRNTIK</sequence>
<protein>
    <submittedName>
        <fullName evidence="2">Uncharacterized protein</fullName>
    </submittedName>
</protein>
<feature type="transmembrane region" description="Helical" evidence="1">
    <location>
        <begin position="145"/>
        <end position="164"/>
    </location>
</feature>
<keyword evidence="1" id="KW-0472">Membrane</keyword>
<feature type="transmembrane region" description="Helical" evidence="1">
    <location>
        <begin position="197"/>
        <end position="215"/>
    </location>
</feature>
<dbReference type="AlphaFoldDB" id="A0A1W1CB89"/>
<feature type="transmembrane region" description="Helical" evidence="1">
    <location>
        <begin position="380"/>
        <end position="398"/>
    </location>
</feature>